<reference evidence="3 4" key="1">
    <citation type="submission" date="2017-06" db="EMBL/GenBank/DDBJ databases">
        <authorList>
            <person name="Kim H.J."/>
            <person name="Triplett B.A."/>
        </authorList>
    </citation>
    <scope>NUCLEOTIDE SEQUENCE [LARGE SCALE GENOMIC DNA]</scope>
    <source>
        <strain evidence="3 4">CGMCC 4.5593</strain>
    </source>
</reference>
<keyword evidence="2" id="KW-0804">Transcription</keyword>
<protein>
    <submittedName>
        <fullName evidence="3">TIGR03083 family protein</fullName>
    </submittedName>
</protein>
<evidence type="ECO:0000313" key="3">
    <source>
        <dbReference type="EMBL" id="SNT63230.1"/>
    </source>
</evidence>
<dbReference type="Gene3D" id="1.10.10.1320">
    <property type="entry name" value="Anti-sigma factor, zinc-finger domain"/>
    <property type="match status" value="1"/>
</dbReference>
<dbReference type="Proteomes" id="UP000198362">
    <property type="component" value="Unassembled WGS sequence"/>
</dbReference>
<proteinExistence type="predicted"/>
<dbReference type="NCBIfam" id="TIGR03083">
    <property type="entry name" value="maleylpyruvate isomerase family mycothiol-dependent enzyme"/>
    <property type="match status" value="1"/>
</dbReference>
<name>A0A239P837_9ACTN</name>
<accession>A0A239P837</accession>
<keyword evidence="4" id="KW-1185">Reference proteome</keyword>
<dbReference type="AlphaFoldDB" id="A0A239P837"/>
<evidence type="ECO:0000313" key="4">
    <source>
        <dbReference type="Proteomes" id="UP000198362"/>
    </source>
</evidence>
<keyword evidence="1" id="KW-0805">Transcription regulation</keyword>
<dbReference type="InterPro" id="IPR017517">
    <property type="entry name" value="Maleyloyr_isom"/>
</dbReference>
<dbReference type="SUPFAM" id="SSF109854">
    <property type="entry name" value="DinB/YfiT-like putative metalloenzymes"/>
    <property type="match status" value="1"/>
</dbReference>
<dbReference type="InterPro" id="IPR034660">
    <property type="entry name" value="DinB/YfiT-like"/>
</dbReference>
<evidence type="ECO:0000256" key="1">
    <source>
        <dbReference type="ARBA" id="ARBA00023015"/>
    </source>
</evidence>
<dbReference type="OrthoDB" id="4321761at2"/>
<dbReference type="RefSeq" id="WP_089254004.1">
    <property type="nucleotide sequence ID" value="NZ_FZPH01000015.1"/>
</dbReference>
<dbReference type="InterPro" id="IPR041916">
    <property type="entry name" value="Anti_sigma_zinc_sf"/>
</dbReference>
<sequence>MTQPRHTGDLAGAYALEACPPDEERSVAEHLSHCPTCAAEATDLGRVAGWIGASSAQAPAADLRARVLSAALAARPAGRPRPDAEAGRLTGIYAAQVAELDRLLGRLSPAEWLLPSGPHRSVRDLVVHLRGSDAPVAAATGIARLESTSDAHLGWQRQAGAIVSALGDADSAVLAERVPLAGRTAVQRPLREALVQRGFETWIHAEDVRAVLAAPPRPPSAAQLADIVAFAVRLLPAAMVAAGREHPGSAVRLVLTGDGGGTQLVRLSPAPGSAVAAEVSMPAERFCRLLAGRLTSPLHSADVGGDRDVATDFLTVAATMGCD</sequence>
<dbReference type="EMBL" id="FZPH01000015">
    <property type="protein sequence ID" value="SNT63230.1"/>
    <property type="molecule type" value="Genomic_DNA"/>
</dbReference>
<evidence type="ECO:0000256" key="2">
    <source>
        <dbReference type="ARBA" id="ARBA00023163"/>
    </source>
</evidence>
<gene>
    <name evidence="3" type="ORF">SAMN05421812_11533</name>
</gene>
<organism evidence="3 4">
    <name type="scientific">Asanoa hainanensis</name>
    <dbReference type="NCBI Taxonomy" id="560556"/>
    <lineage>
        <taxon>Bacteria</taxon>
        <taxon>Bacillati</taxon>
        <taxon>Actinomycetota</taxon>
        <taxon>Actinomycetes</taxon>
        <taxon>Micromonosporales</taxon>
        <taxon>Micromonosporaceae</taxon>
        <taxon>Asanoa</taxon>
    </lineage>
</organism>